<proteinExistence type="predicted"/>
<dbReference type="RefSeq" id="WP_093798165.1">
    <property type="nucleotide sequence ID" value="NZ_CP155571.1"/>
</dbReference>
<keyword evidence="1" id="KW-0812">Transmembrane</keyword>
<keyword evidence="1" id="KW-1133">Transmembrane helix</keyword>
<organism evidence="2 3">
    <name type="scientific">Sporomusa acidovorans (strain ATCC 49682 / DSM 3132 / Mol)</name>
    <dbReference type="NCBI Taxonomy" id="1123286"/>
    <lineage>
        <taxon>Bacteria</taxon>
        <taxon>Bacillati</taxon>
        <taxon>Bacillota</taxon>
        <taxon>Negativicutes</taxon>
        <taxon>Selenomonadales</taxon>
        <taxon>Sporomusaceae</taxon>
        <taxon>Sporomusa</taxon>
    </lineage>
</organism>
<evidence type="ECO:0000256" key="1">
    <source>
        <dbReference type="SAM" id="Phobius"/>
    </source>
</evidence>
<dbReference type="Proteomes" id="UP000216052">
    <property type="component" value="Chromosome"/>
</dbReference>
<dbReference type="SUPFAM" id="SSF81324">
    <property type="entry name" value="Voltage-gated potassium channels"/>
    <property type="match status" value="1"/>
</dbReference>
<name>A0ABZ3J4P8_SPOA4</name>
<evidence type="ECO:0000313" key="3">
    <source>
        <dbReference type="Proteomes" id="UP000216052"/>
    </source>
</evidence>
<accession>A0ABZ3J4P8</accession>
<feature type="transmembrane region" description="Helical" evidence="1">
    <location>
        <begin position="48"/>
        <end position="67"/>
    </location>
</feature>
<gene>
    <name evidence="2" type="ORF">SPACI_034290</name>
</gene>
<feature type="transmembrane region" description="Helical" evidence="1">
    <location>
        <begin position="113"/>
        <end position="132"/>
    </location>
</feature>
<sequence length="208" mass="24381">MVNGFIIVCVEYLMRIMNKLSAVKLFKSLAKKVLKTNNREIELRNTNIIIDVYIVMKWFLICCFWSFGYNSNFCIAITIYLILNNLQIYFYHHIWSVRAITNEQISVDRMKRRFVNLILAIAYSVFCFGYLYEECFPTHYDGWPEKYNKFLTALYYSMSNAIKGAGVLTPNDNTGLIISVTQFVTTYIFLTMMVSKAVPQYTEKKKGE</sequence>
<keyword evidence="3" id="KW-1185">Reference proteome</keyword>
<feature type="transmembrane region" description="Helical" evidence="1">
    <location>
        <begin position="73"/>
        <end position="92"/>
    </location>
</feature>
<protein>
    <recommendedName>
        <fullName evidence="4">Potassium channel domain-containing protein</fullName>
    </recommendedName>
</protein>
<keyword evidence="1" id="KW-0472">Membrane</keyword>
<feature type="transmembrane region" description="Helical" evidence="1">
    <location>
        <begin position="176"/>
        <end position="198"/>
    </location>
</feature>
<evidence type="ECO:0008006" key="4">
    <source>
        <dbReference type="Google" id="ProtNLM"/>
    </source>
</evidence>
<evidence type="ECO:0000313" key="2">
    <source>
        <dbReference type="EMBL" id="XFO73343.1"/>
    </source>
</evidence>
<reference evidence="2" key="1">
    <citation type="submission" date="2024-05" db="EMBL/GenBank/DDBJ databases">
        <title>Isolation and characterization of Sporomusa carbonis sp. nov., a carboxydotrophic hydrogenogen in the genus of Sporomusa isolated from a charcoal burning pile.</title>
        <authorList>
            <person name="Boeer T."/>
            <person name="Rosenbaum F."/>
            <person name="Eysell L."/>
            <person name="Mueller V."/>
            <person name="Daniel R."/>
            <person name="Poehlein A."/>
        </authorList>
    </citation>
    <scope>NUCLEOTIDE SEQUENCE [LARGE SCALE GENOMIC DNA]</scope>
    <source>
        <strain evidence="2">DSM 3132</strain>
    </source>
</reference>
<dbReference type="EMBL" id="CP155571">
    <property type="protein sequence ID" value="XFO73343.1"/>
    <property type="molecule type" value="Genomic_DNA"/>
</dbReference>